<evidence type="ECO:0000313" key="3">
    <source>
        <dbReference type="EMBL" id="MBW0532100.1"/>
    </source>
</evidence>
<accession>A0A9Q3F7F9</accession>
<sequence>MIPNRSQRLRSIISDFTFKSISASNYSALSSSASASASDLGNEHSYLNRPSASRDDKKSSNKLKFKRNYRYRSKDPFRYLFDPSSSTQQNHQNHPIDSDPVSSVLEKFKKPNSVISTSQIMDNVMQKSIQNSNILPSAFVLQDSSFSPSQIHPSNHLTSIGKIILNDSDSTHLLNNWIQIYLRYLNLSSNPVEFAHRIRNLLSKRLPKRWSEQLIHHHTLNQNLVSVHSYNELIAFSYRSERYHQARHLIHEMDQRGIQKNQLTHHLICCSYHALSKSKGLQLSFQTLKLNHHHITPKLWISLFSIRPRNPKKLRHLDLMNQASSYFHSNHQNHSNISTMPISTFLDGWKWGIDQLQKNGWALVTLSKRLMEIGKWNLAHELVDTLLTLDKPKKSNLKSNSHLLHISPYWATSLFNALVFGLYNAKQASKLKSSSSSNHSFNDLSNQNSINHSNKLNHATSIDPIQFDSPIPCIFNFVESFIKKHPHHQIQLTPSLLLNCLRIKPCLSPSEIQNVLSTWTQILGMKLNTLGSRLGVRLAHVMFEWFASSIKSYKSNLKLHSIVQQQTQLDELSTQHKILIDLWNGTSKSKISLKYMILKGPIDGKLIRGKNSFYASHQFQSIKLALKKLSNINKKLLKLKPELNHLDHFDQSKQDPFKRFLIDHGKISNQNSSNDHTHQLNPSNPFLDDSLQNQKMNWNKKLIFQFLNTPQNHSIKSLNNNSNNPSSNCIKALHCCYSERPGLKPIYLKANQI</sequence>
<reference evidence="3" key="1">
    <citation type="submission" date="2021-03" db="EMBL/GenBank/DDBJ databases">
        <title>Draft genome sequence of rust myrtle Austropuccinia psidii MF-1, a brazilian biotype.</title>
        <authorList>
            <person name="Quecine M.C."/>
            <person name="Pachon D.M.R."/>
            <person name="Bonatelli M.L."/>
            <person name="Correr F.H."/>
            <person name="Franceschini L.M."/>
            <person name="Leite T.F."/>
            <person name="Margarido G.R.A."/>
            <person name="Almeida C.A."/>
            <person name="Ferrarezi J.A."/>
            <person name="Labate C.A."/>
        </authorList>
    </citation>
    <scope>NUCLEOTIDE SEQUENCE</scope>
    <source>
        <strain evidence="3">MF-1</strain>
    </source>
</reference>
<protein>
    <recommendedName>
        <fullName evidence="5">Pentatricopeptide repeat-containing protein</fullName>
    </recommendedName>
</protein>
<organism evidence="3 4">
    <name type="scientific">Austropuccinia psidii MF-1</name>
    <dbReference type="NCBI Taxonomy" id="1389203"/>
    <lineage>
        <taxon>Eukaryota</taxon>
        <taxon>Fungi</taxon>
        <taxon>Dikarya</taxon>
        <taxon>Basidiomycota</taxon>
        <taxon>Pucciniomycotina</taxon>
        <taxon>Pucciniomycetes</taxon>
        <taxon>Pucciniales</taxon>
        <taxon>Sphaerophragmiaceae</taxon>
        <taxon>Austropuccinia</taxon>
    </lineage>
</organism>
<evidence type="ECO:0000256" key="2">
    <source>
        <dbReference type="SAM" id="MobiDB-lite"/>
    </source>
</evidence>
<gene>
    <name evidence="3" type="ORF">O181_071815</name>
</gene>
<feature type="region of interest" description="Disordered" evidence="2">
    <location>
        <begin position="80"/>
        <end position="101"/>
    </location>
</feature>
<dbReference type="PROSITE" id="PS51375">
    <property type="entry name" value="PPR"/>
    <property type="match status" value="1"/>
</dbReference>
<feature type="compositionally biased region" description="Polar residues" evidence="2">
    <location>
        <begin position="83"/>
        <end position="95"/>
    </location>
</feature>
<evidence type="ECO:0000313" key="4">
    <source>
        <dbReference type="Proteomes" id="UP000765509"/>
    </source>
</evidence>
<dbReference type="InterPro" id="IPR002885">
    <property type="entry name" value="PPR_rpt"/>
</dbReference>
<feature type="repeat" description="PPR" evidence="1">
    <location>
        <begin position="226"/>
        <end position="260"/>
    </location>
</feature>
<proteinExistence type="predicted"/>
<dbReference type="AlphaFoldDB" id="A0A9Q3F7F9"/>
<dbReference type="EMBL" id="AVOT02037418">
    <property type="protein sequence ID" value="MBW0532100.1"/>
    <property type="molecule type" value="Genomic_DNA"/>
</dbReference>
<comment type="caution">
    <text evidence="3">The sequence shown here is derived from an EMBL/GenBank/DDBJ whole genome shotgun (WGS) entry which is preliminary data.</text>
</comment>
<evidence type="ECO:0000256" key="1">
    <source>
        <dbReference type="PROSITE-ProRule" id="PRU00708"/>
    </source>
</evidence>
<keyword evidence="4" id="KW-1185">Reference proteome</keyword>
<dbReference type="Proteomes" id="UP000765509">
    <property type="component" value="Unassembled WGS sequence"/>
</dbReference>
<dbReference type="OrthoDB" id="185373at2759"/>
<evidence type="ECO:0008006" key="5">
    <source>
        <dbReference type="Google" id="ProtNLM"/>
    </source>
</evidence>
<name>A0A9Q3F7F9_9BASI</name>
<feature type="region of interest" description="Disordered" evidence="2">
    <location>
        <begin position="37"/>
        <end position="62"/>
    </location>
</feature>